<protein>
    <submittedName>
        <fullName evidence="1">Uncharacterized protein</fullName>
    </submittedName>
</protein>
<feature type="non-terminal residue" evidence="1">
    <location>
        <position position="223"/>
    </location>
</feature>
<organism evidence="1 2">
    <name type="scientific">Pleurodeles waltl</name>
    <name type="common">Iberian ribbed newt</name>
    <dbReference type="NCBI Taxonomy" id="8319"/>
    <lineage>
        <taxon>Eukaryota</taxon>
        <taxon>Metazoa</taxon>
        <taxon>Chordata</taxon>
        <taxon>Craniata</taxon>
        <taxon>Vertebrata</taxon>
        <taxon>Euteleostomi</taxon>
        <taxon>Amphibia</taxon>
        <taxon>Batrachia</taxon>
        <taxon>Caudata</taxon>
        <taxon>Salamandroidea</taxon>
        <taxon>Salamandridae</taxon>
        <taxon>Pleurodelinae</taxon>
        <taxon>Pleurodeles</taxon>
    </lineage>
</organism>
<proteinExistence type="predicted"/>
<feature type="non-terminal residue" evidence="1">
    <location>
        <position position="1"/>
    </location>
</feature>
<reference evidence="1" key="1">
    <citation type="journal article" date="2022" name="bioRxiv">
        <title>Sequencing and chromosome-scale assembly of the giantPleurodeles waltlgenome.</title>
        <authorList>
            <person name="Brown T."/>
            <person name="Elewa A."/>
            <person name="Iarovenko S."/>
            <person name="Subramanian E."/>
            <person name="Araus A.J."/>
            <person name="Petzold A."/>
            <person name="Susuki M."/>
            <person name="Suzuki K.-i.T."/>
            <person name="Hayashi T."/>
            <person name="Toyoda A."/>
            <person name="Oliveira C."/>
            <person name="Osipova E."/>
            <person name="Leigh N.D."/>
            <person name="Simon A."/>
            <person name="Yun M.H."/>
        </authorList>
    </citation>
    <scope>NUCLEOTIDE SEQUENCE</scope>
    <source>
        <strain evidence="1">20211129_DDA</strain>
        <tissue evidence="1">Liver</tissue>
    </source>
</reference>
<evidence type="ECO:0000313" key="1">
    <source>
        <dbReference type="EMBL" id="KAJ1104581.1"/>
    </source>
</evidence>
<gene>
    <name evidence="1" type="ORF">NDU88_001991</name>
</gene>
<comment type="caution">
    <text evidence="1">The sequence shown here is derived from an EMBL/GenBank/DDBJ whole genome shotgun (WGS) entry which is preliminary data.</text>
</comment>
<sequence>RHLFKELSPKWVIEESDPDKNIPNFESIKHKVEVSQTKAKSRYEELKNVRDVDFKIGERVTIRRPYNVKGSKYFQETKVIQVSKHSVKVEGASGGVKEAVARLGQDVEMQGFQIWCKGSEDVTVGPRRENSMQDLVVFDGSSVNRGGASGVVNGAVDTRESNGERGMVDDINVIEQEEIQNCDQRESTRLGENQYAEQEQFPDKLQKKRVINKPKYLEDFFGG</sequence>
<dbReference type="EMBL" id="JANPWB010000013">
    <property type="protein sequence ID" value="KAJ1104581.1"/>
    <property type="molecule type" value="Genomic_DNA"/>
</dbReference>
<accession>A0AAV7MLB6</accession>
<keyword evidence="2" id="KW-1185">Reference proteome</keyword>
<dbReference type="Proteomes" id="UP001066276">
    <property type="component" value="Chromosome 9"/>
</dbReference>
<dbReference type="AlphaFoldDB" id="A0AAV7MLB6"/>
<evidence type="ECO:0000313" key="2">
    <source>
        <dbReference type="Proteomes" id="UP001066276"/>
    </source>
</evidence>
<name>A0AAV7MLB6_PLEWA</name>